<keyword evidence="3" id="KW-1185">Reference proteome</keyword>
<feature type="compositionally biased region" description="Polar residues" evidence="1">
    <location>
        <begin position="62"/>
        <end position="74"/>
    </location>
</feature>
<evidence type="ECO:0000256" key="1">
    <source>
        <dbReference type="SAM" id="MobiDB-lite"/>
    </source>
</evidence>
<comment type="caution">
    <text evidence="2">The sequence shown here is derived from an EMBL/GenBank/DDBJ whole genome shotgun (WGS) entry which is preliminary data.</text>
</comment>
<proteinExistence type="predicted"/>
<evidence type="ECO:0000313" key="2">
    <source>
        <dbReference type="EMBL" id="GFS09063.1"/>
    </source>
</evidence>
<feature type="compositionally biased region" description="Low complexity" evidence="1">
    <location>
        <begin position="46"/>
        <end position="61"/>
    </location>
</feature>
<gene>
    <name evidence="2" type="ORF">ElyMa_006611100</name>
</gene>
<name>A0AAV4IFJ7_9GAST</name>
<feature type="region of interest" description="Disordered" evidence="1">
    <location>
        <begin position="1"/>
        <end position="74"/>
    </location>
</feature>
<dbReference type="Proteomes" id="UP000762676">
    <property type="component" value="Unassembled WGS sequence"/>
</dbReference>
<evidence type="ECO:0000313" key="3">
    <source>
        <dbReference type="Proteomes" id="UP000762676"/>
    </source>
</evidence>
<dbReference type="AlphaFoldDB" id="A0AAV4IFJ7"/>
<protein>
    <submittedName>
        <fullName evidence="2">Uncharacterized protein</fullName>
    </submittedName>
</protein>
<feature type="compositionally biased region" description="Gly residues" evidence="1">
    <location>
        <begin position="25"/>
        <end position="39"/>
    </location>
</feature>
<dbReference type="EMBL" id="BMAT01013280">
    <property type="protein sequence ID" value="GFS09063.1"/>
    <property type="molecule type" value="Genomic_DNA"/>
</dbReference>
<organism evidence="2 3">
    <name type="scientific">Elysia marginata</name>
    <dbReference type="NCBI Taxonomy" id="1093978"/>
    <lineage>
        <taxon>Eukaryota</taxon>
        <taxon>Metazoa</taxon>
        <taxon>Spiralia</taxon>
        <taxon>Lophotrochozoa</taxon>
        <taxon>Mollusca</taxon>
        <taxon>Gastropoda</taxon>
        <taxon>Heterobranchia</taxon>
        <taxon>Euthyneura</taxon>
        <taxon>Panpulmonata</taxon>
        <taxon>Sacoglossa</taxon>
        <taxon>Placobranchoidea</taxon>
        <taxon>Plakobranchidae</taxon>
        <taxon>Elysia</taxon>
    </lineage>
</organism>
<reference evidence="2 3" key="1">
    <citation type="journal article" date="2021" name="Elife">
        <title>Chloroplast acquisition without the gene transfer in kleptoplastic sea slugs, Plakobranchus ocellatus.</title>
        <authorList>
            <person name="Maeda T."/>
            <person name="Takahashi S."/>
            <person name="Yoshida T."/>
            <person name="Shimamura S."/>
            <person name="Takaki Y."/>
            <person name="Nagai Y."/>
            <person name="Toyoda A."/>
            <person name="Suzuki Y."/>
            <person name="Arimoto A."/>
            <person name="Ishii H."/>
            <person name="Satoh N."/>
            <person name="Nishiyama T."/>
            <person name="Hasebe M."/>
            <person name="Maruyama T."/>
            <person name="Minagawa J."/>
            <person name="Obokata J."/>
            <person name="Shigenobu S."/>
        </authorList>
    </citation>
    <scope>NUCLEOTIDE SEQUENCE [LARGE SCALE GENOMIC DNA]</scope>
</reference>
<sequence length="101" mass="10779">MSLRRWLLPVTGTPDRLAAPPPRRGAGGRGSRSSEGGGSRGRRHSGSSSDSSSSSSSSAPSETKTQPLNTCNSISFKQRPQLDHDLFNKIISTIIDQKLSQ</sequence>
<accession>A0AAV4IFJ7</accession>